<keyword evidence="2" id="KW-0472">Membrane</keyword>
<protein>
    <submittedName>
        <fullName evidence="3">Uncharacterized protein</fullName>
    </submittedName>
</protein>
<dbReference type="EMBL" id="BAAAZG010000064">
    <property type="protein sequence ID" value="GAA4102019.1"/>
    <property type="molecule type" value="Genomic_DNA"/>
</dbReference>
<keyword evidence="2" id="KW-0812">Transmembrane</keyword>
<feature type="transmembrane region" description="Helical" evidence="2">
    <location>
        <begin position="31"/>
        <end position="54"/>
    </location>
</feature>
<feature type="transmembrane region" description="Helical" evidence="2">
    <location>
        <begin position="160"/>
        <end position="184"/>
    </location>
</feature>
<sequence length="198" mass="20711">MWAGHYSPTGPRARGALRSAGPPPVRPAVGWYALPVVLLLAAVIGMTAVIAATWDASEAAQADPVVVDGRGTMRPDLAAGRRYLLYVPSGTPAPASCAATVGAWSVPLALTRTDPWSATRRHGYRFVASFRAPASGPTRLTCAGAVSRLMIAPDDAVHGLLGLAALAAMALAVTGAVSLVVIFVRRRLTRRRLFYGMP</sequence>
<evidence type="ECO:0000256" key="2">
    <source>
        <dbReference type="SAM" id="Phobius"/>
    </source>
</evidence>
<keyword evidence="2" id="KW-1133">Transmembrane helix</keyword>
<proteinExistence type="predicted"/>
<comment type="caution">
    <text evidence="3">The sequence shown here is derived from an EMBL/GenBank/DDBJ whole genome shotgun (WGS) entry which is preliminary data.</text>
</comment>
<evidence type="ECO:0000313" key="4">
    <source>
        <dbReference type="Proteomes" id="UP001500683"/>
    </source>
</evidence>
<feature type="region of interest" description="Disordered" evidence="1">
    <location>
        <begin position="1"/>
        <end position="20"/>
    </location>
</feature>
<feature type="transmembrane region" description="Helical" evidence="2">
    <location>
        <begin position="83"/>
        <end position="106"/>
    </location>
</feature>
<accession>A0ABP7X124</accession>
<keyword evidence="4" id="KW-1185">Reference proteome</keyword>
<name>A0ABP7X124_9ACTN</name>
<reference evidence="4" key="1">
    <citation type="journal article" date="2019" name="Int. J. Syst. Evol. Microbiol.">
        <title>The Global Catalogue of Microorganisms (GCM) 10K type strain sequencing project: providing services to taxonomists for standard genome sequencing and annotation.</title>
        <authorList>
            <consortium name="The Broad Institute Genomics Platform"/>
            <consortium name="The Broad Institute Genome Sequencing Center for Infectious Disease"/>
            <person name="Wu L."/>
            <person name="Ma J."/>
        </authorList>
    </citation>
    <scope>NUCLEOTIDE SEQUENCE [LARGE SCALE GENOMIC DNA]</scope>
    <source>
        <strain evidence="4">JCM 16702</strain>
    </source>
</reference>
<dbReference type="RefSeq" id="WP_344958020.1">
    <property type="nucleotide sequence ID" value="NZ_BAAAZG010000064.1"/>
</dbReference>
<gene>
    <name evidence="3" type="ORF">GCM10022214_79830</name>
</gene>
<evidence type="ECO:0000313" key="3">
    <source>
        <dbReference type="EMBL" id="GAA4102019.1"/>
    </source>
</evidence>
<dbReference type="Proteomes" id="UP001500683">
    <property type="component" value="Unassembled WGS sequence"/>
</dbReference>
<evidence type="ECO:0000256" key="1">
    <source>
        <dbReference type="SAM" id="MobiDB-lite"/>
    </source>
</evidence>
<organism evidence="3 4">
    <name type="scientific">Actinomadura miaoliensis</name>
    <dbReference type="NCBI Taxonomy" id="430685"/>
    <lineage>
        <taxon>Bacteria</taxon>
        <taxon>Bacillati</taxon>
        <taxon>Actinomycetota</taxon>
        <taxon>Actinomycetes</taxon>
        <taxon>Streptosporangiales</taxon>
        <taxon>Thermomonosporaceae</taxon>
        <taxon>Actinomadura</taxon>
    </lineage>
</organism>